<dbReference type="AlphaFoldDB" id="W7TFH9"/>
<feature type="region of interest" description="Disordered" evidence="1">
    <location>
        <begin position="281"/>
        <end position="320"/>
    </location>
</feature>
<feature type="compositionally biased region" description="Basic and acidic residues" evidence="1">
    <location>
        <begin position="125"/>
        <end position="138"/>
    </location>
</feature>
<evidence type="ECO:0000313" key="2">
    <source>
        <dbReference type="EMBL" id="EWM22273.1"/>
    </source>
</evidence>
<dbReference type="OrthoDB" id="10370551at2759"/>
<feature type="region of interest" description="Disordered" evidence="1">
    <location>
        <begin position="125"/>
        <end position="150"/>
    </location>
</feature>
<keyword evidence="3" id="KW-1185">Reference proteome</keyword>
<dbReference type="EMBL" id="AZIL01002229">
    <property type="protein sequence ID" value="EWM22273.1"/>
    <property type="molecule type" value="Genomic_DNA"/>
</dbReference>
<dbReference type="Proteomes" id="UP000019335">
    <property type="component" value="Unassembled WGS sequence"/>
</dbReference>
<organism evidence="2 3">
    <name type="scientific">Nannochloropsis gaditana</name>
    <dbReference type="NCBI Taxonomy" id="72520"/>
    <lineage>
        <taxon>Eukaryota</taxon>
        <taxon>Sar</taxon>
        <taxon>Stramenopiles</taxon>
        <taxon>Ochrophyta</taxon>
        <taxon>Eustigmatophyceae</taxon>
        <taxon>Eustigmatales</taxon>
        <taxon>Monodopsidaceae</taxon>
        <taxon>Nannochloropsis</taxon>
    </lineage>
</organism>
<gene>
    <name evidence="2" type="ORF">Naga_100960g2</name>
</gene>
<evidence type="ECO:0000256" key="1">
    <source>
        <dbReference type="SAM" id="MobiDB-lite"/>
    </source>
</evidence>
<feature type="compositionally biased region" description="Polar residues" evidence="1">
    <location>
        <begin position="40"/>
        <end position="51"/>
    </location>
</feature>
<evidence type="ECO:0000313" key="3">
    <source>
        <dbReference type="Proteomes" id="UP000019335"/>
    </source>
</evidence>
<name>W7TFH9_9STRA</name>
<feature type="region of interest" description="Disordered" evidence="1">
    <location>
        <begin position="1"/>
        <end position="85"/>
    </location>
</feature>
<reference evidence="2 3" key="1">
    <citation type="journal article" date="2014" name="Mol. Plant">
        <title>Chromosome Scale Genome Assembly and Transcriptome Profiling of Nannochloropsis gaditana in Nitrogen Depletion.</title>
        <authorList>
            <person name="Corteggiani Carpinelli E."/>
            <person name="Telatin A."/>
            <person name="Vitulo N."/>
            <person name="Forcato C."/>
            <person name="D'Angelo M."/>
            <person name="Schiavon R."/>
            <person name="Vezzi A."/>
            <person name="Giacometti G.M."/>
            <person name="Morosinotto T."/>
            <person name="Valle G."/>
        </authorList>
    </citation>
    <scope>NUCLEOTIDE SEQUENCE [LARGE SCALE GENOMIC DNA]</scope>
    <source>
        <strain evidence="2 3">B-31</strain>
    </source>
</reference>
<protein>
    <submittedName>
        <fullName evidence="2">Uncharacterized protein</fullName>
    </submittedName>
</protein>
<sequence length="392" mass="41500">EVKKDHPMAVEEPKKKQAQGTGRKACGPLPGQEPTPSNLPPSSRTLSTAPSSMPPMHHLPCPGNRYCHDTKGLLLPPSPSSSSTLAGLQKRLAALHEADHSRRLTALKGIARVTDEASLRARYEALKNGGSERGREGKVPGGGSRPDVVSERESTTAACQSTTAACLVNEEEQINELLARMTQEVRLQGSDGRGKGEEEGEEEGGIDGAALASWAEEGEAGGQRRADAWETMKKKNSCGTVDCADCVERPSWQSKPLGEVIASLQEEAQTLRGERRDAVGRTAVDPTTPVENEEGEAADKGVSNSGLRTGGSIHIEGEEDEGPQLLGKCAALLKDVVQGFEGKDAVAETITLHDLVEVKGKGELGEEGDDSQVAAVMELAHLWAKEGCDGHT</sequence>
<comment type="caution">
    <text evidence="2">The sequence shown here is derived from an EMBL/GenBank/DDBJ whole genome shotgun (WGS) entry which is preliminary data.</text>
</comment>
<accession>W7TFH9</accession>
<proteinExistence type="predicted"/>
<feature type="non-terminal residue" evidence="2">
    <location>
        <position position="1"/>
    </location>
</feature>
<feature type="compositionally biased region" description="Basic and acidic residues" evidence="1">
    <location>
        <begin position="1"/>
        <end position="15"/>
    </location>
</feature>